<dbReference type="RefSeq" id="WP_013843968.1">
    <property type="nucleotide sequence ID" value="NZ_RPJH01000076.1"/>
</dbReference>
<evidence type="ECO:0008006" key="3">
    <source>
        <dbReference type="Google" id="ProtNLM"/>
    </source>
</evidence>
<reference evidence="2" key="1">
    <citation type="journal article" date="2013" name="Genome Biol.">
        <title>Comparative genomics of the core and accessory genomes of 48 Sinorhizobium strains comprising five genospecies.</title>
        <authorList>
            <person name="Sugawara M."/>
            <person name="Epstein B."/>
            <person name="Badgley B.D."/>
            <person name="Unno T."/>
            <person name="Xu L."/>
            <person name="Reese J."/>
            <person name="Gyaneshwar P."/>
            <person name="Denny R."/>
            <person name="Mudge J."/>
            <person name="Bharti A.K."/>
            <person name="Farmer A.D."/>
            <person name="May G.D."/>
            <person name="Woodward J.E."/>
            <person name="Medigue C."/>
            <person name="Vallenet D."/>
            <person name="Lajus A."/>
            <person name="Rouy Z."/>
            <person name="Martinez-Vaz B."/>
            <person name="Tiffin P."/>
            <person name="Young N.D."/>
            <person name="Sadowsky M.J."/>
        </authorList>
    </citation>
    <scope>NUCLEOTIDE SEQUENCE</scope>
    <source>
        <strain evidence="2">M1</strain>
    </source>
</reference>
<keyword evidence="1" id="KW-1133">Transmembrane helix</keyword>
<evidence type="ECO:0000256" key="1">
    <source>
        <dbReference type="SAM" id="Phobius"/>
    </source>
</evidence>
<accession>A0A6G1WQE6</accession>
<dbReference type="EMBL" id="WISB01000124">
    <property type="protein sequence ID" value="MQW71892.1"/>
    <property type="molecule type" value="Genomic_DNA"/>
</dbReference>
<feature type="transmembrane region" description="Helical" evidence="1">
    <location>
        <begin position="26"/>
        <end position="46"/>
    </location>
</feature>
<proteinExistence type="predicted"/>
<protein>
    <recommendedName>
        <fullName evidence="3">Transmembrane protein</fullName>
    </recommendedName>
</protein>
<evidence type="ECO:0000313" key="2">
    <source>
        <dbReference type="EMBL" id="MQW71892.1"/>
    </source>
</evidence>
<comment type="caution">
    <text evidence="2">The sequence shown here is derived from an EMBL/GenBank/DDBJ whole genome shotgun (WGS) entry which is preliminary data.</text>
</comment>
<name>A0A6G1WQE6_9HYPH</name>
<gene>
    <name evidence="2" type="ORF">GHJ91_22750</name>
</gene>
<keyword evidence="1" id="KW-0812">Transmembrane</keyword>
<organism evidence="2">
    <name type="scientific">Sinorhizobium medicae</name>
    <dbReference type="NCBI Taxonomy" id="110321"/>
    <lineage>
        <taxon>Bacteria</taxon>
        <taxon>Pseudomonadati</taxon>
        <taxon>Pseudomonadota</taxon>
        <taxon>Alphaproteobacteria</taxon>
        <taxon>Hyphomicrobiales</taxon>
        <taxon>Rhizobiaceae</taxon>
        <taxon>Sinorhizobium/Ensifer group</taxon>
        <taxon>Sinorhizobium</taxon>
    </lineage>
</organism>
<dbReference type="AlphaFoldDB" id="A0A6G1WQE6"/>
<keyword evidence="1" id="KW-0472">Membrane</keyword>
<sequence length="66" mass="7455">MDNHFTPFGGRVDPPKQITLREPPLWTYRIVAILFALCCASGGWLANDTVDALVSLDRDYASMDRR</sequence>